<dbReference type="OrthoDB" id="127337at2"/>
<dbReference type="STRING" id="234267.Acid_3837"/>
<name>Q01ZV9_SOLUE</name>
<dbReference type="GO" id="GO:0030246">
    <property type="term" value="F:carbohydrate binding"/>
    <property type="evidence" value="ECO:0007669"/>
    <property type="project" value="InterPro"/>
</dbReference>
<dbReference type="AlphaFoldDB" id="Q01ZV9"/>
<gene>
    <name evidence="1" type="ordered locus">Acid_3837</name>
</gene>
<dbReference type="Gene3D" id="2.60.40.1120">
    <property type="entry name" value="Carboxypeptidase-like, regulatory domain"/>
    <property type="match status" value="2"/>
</dbReference>
<accession>Q01ZV9</accession>
<reference evidence="1" key="1">
    <citation type="submission" date="2006-10" db="EMBL/GenBank/DDBJ databases">
        <title>Complete sequence of Solibacter usitatus Ellin6076.</title>
        <authorList>
            <consortium name="US DOE Joint Genome Institute"/>
            <person name="Copeland A."/>
            <person name="Lucas S."/>
            <person name="Lapidus A."/>
            <person name="Barry K."/>
            <person name="Detter J.C."/>
            <person name="Glavina del Rio T."/>
            <person name="Hammon N."/>
            <person name="Israni S."/>
            <person name="Dalin E."/>
            <person name="Tice H."/>
            <person name="Pitluck S."/>
            <person name="Thompson L.S."/>
            <person name="Brettin T."/>
            <person name="Bruce D."/>
            <person name="Han C."/>
            <person name="Tapia R."/>
            <person name="Gilna P."/>
            <person name="Schmutz J."/>
            <person name="Larimer F."/>
            <person name="Land M."/>
            <person name="Hauser L."/>
            <person name="Kyrpides N."/>
            <person name="Mikhailova N."/>
            <person name="Janssen P.H."/>
            <person name="Kuske C.R."/>
            <person name="Richardson P."/>
        </authorList>
    </citation>
    <scope>NUCLEOTIDE SEQUENCE</scope>
    <source>
        <strain evidence="1">Ellin6076</strain>
    </source>
</reference>
<dbReference type="SUPFAM" id="SSF49452">
    <property type="entry name" value="Starch-binding domain-like"/>
    <property type="match status" value="1"/>
</dbReference>
<protein>
    <recommendedName>
        <fullName evidence="2">Cna B domain protein</fullName>
    </recommendedName>
</protein>
<organism evidence="1">
    <name type="scientific">Solibacter usitatus (strain Ellin6076)</name>
    <dbReference type="NCBI Taxonomy" id="234267"/>
    <lineage>
        <taxon>Bacteria</taxon>
        <taxon>Pseudomonadati</taxon>
        <taxon>Acidobacteriota</taxon>
        <taxon>Terriglobia</taxon>
        <taxon>Bryobacterales</taxon>
        <taxon>Solibacteraceae</taxon>
        <taxon>Candidatus Solibacter</taxon>
    </lineage>
</organism>
<dbReference type="Pfam" id="PF13620">
    <property type="entry name" value="CarboxypepD_reg"/>
    <property type="match status" value="2"/>
</dbReference>
<evidence type="ECO:0008006" key="2">
    <source>
        <dbReference type="Google" id="ProtNLM"/>
    </source>
</evidence>
<dbReference type="Gene3D" id="2.60.40.10">
    <property type="entry name" value="Immunoglobulins"/>
    <property type="match status" value="1"/>
</dbReference>
<proteinExistence type="predicted"/>
<dbReference type="EMBL" id="CP000473">
    <property type="protein sequence ID" value="ABJ84806.1"/>
    <property type="molecule type" value="Genomic_DNA"/>
</dbReference>
<evidence type="ECO:0000313" key="1">
    <source>
        <dbReference type="EMBL" id="ABJ84806.1"/>
    </source>
</evidence>
<dbReference type="SUPFAM" id="SSF49464">
    <property type="entry name" value="Carboxypeptidase regulatory domain-like"/>
    <property type="match status" value="2"/>
</dbReference>
<dbReference type="eggNOG" id="COG4932">
    <property type="taxonomic scope" value="Bacteria"/>
</dbReference>
<dbReference type="InParanoid" id="Q01ZV9"/>
<sequence length="528" mass="56509" precursor="true">MRLLALLLFPFLLAAQDNLCEVSGSVVNALTGEPIRHAQVTLRRIDTAPGATSSVATDSSGNFAATLEPGTYRISADHTGFIPAQLGARGPSKPSPPLVLTAGRKTTGQRINLYPQGVISGRIVDEDGEPVPNVDVQVSRLQYMAGRKQLSRSNSRMTNDLGEYRIFGLSPGRYYLNAVYRSDPTLAGEGQYVSTYYPRTPDPAAAAPLEIVPGSQLGNIDVTLVRIRTVTVKGRVISESGGGDIHMILSASNPLGAANENGRGAAVLPDGGFEFRNVIPGSYQLIAIQSAPGKAYSSRIPLQVGAGNIEGVVLTLHAPLNIAGEIKVEGETTENLSRTRIGLQPFDPGNIVVGPMPDLALKPDRTFLLPDLSAEHYRIVVNNLPDGFYVKSIRSAEVNVQLAGLDLTAGASSPLEIVLSPNAGALTGTVVDPRTQKPVTGGTVVLVPQDKERRTRESFYRTASTDLGGQYTFKNLIPGDYKAFCWDDVPYGSWMDPDFMTSQESRGTAISIPERTPQSLQLTLLTEQ</sequence>
<dbReference type="eggNOG" id="COG3485">
    <property type="taxonomic scope" value="Bacteria"/>
</dbReference>
<dbReference type="InterPro" id="IPR013783">
    <property type="entry name" value="Ig-like_fold"/>
</dbReference>
<dbReference type="HOGENOM" id="CLU_036715_0_0_0"/>
<dbReference type="InterPro" id="IPR013784">
    <property type="entry name" value="Carb-bd-like_fold"/>
</dbReference>
<dbReference type="KEGG" id="sus:Acid_3837"/>
<dbReference type="InterPro" id="IPR008969">
    <property type="entry name" value="CarboxyPept-like_regulatory"/>
</dbReference>